<keyword evidence="9" id="KW-1015">Disulfide bond</keyword>
<evidence type="ECO:0000256" key="10">
    <source>
        <dbReference type="ARBA" id="ARBA00023173"/>
    </source>
</evidence>
<keyword evidence="2" id="KW-1003">Cell membrane</keyword>
<accession>A0ABD0M1Q1</accession>
<dbReference type="InterPro" id="IPR036719">
    <property type="entry name" value="Neuro-gated_channel_TM_sf"/>
</dbReference>
<dbReference type="InterPro" id="IPR018000">
    <property type="entry name" value="Neurotransmitter_ion_chnl_CS"/>
</dbReference>
<keyword evidence="13" id="KW-0628">Postsynaptic cell membrane</keyword>
<dbReference type="Pfam" id="PF02932">
    <property type="entry name" value="Neur_chan_memb"/>
    <property type="match status" value="1"/>
</dbReference>
<keyword evidence="3 16" id="KW-0812">Transmembrane</keyword>
<feature type="domain" description="Neurotransmitter-gated ion-channel ligand-binding" evidence="18">
    <location>
        <begin position="127"/>
        <end position="268"/>
    </location>
</feature>
<evidence type="ECO:0000256" key="15">
    <source>
        <dbReference type="ARBA" id="ARBA00034104"/>
    </source>
</evidence>
<dbReference type="InterPro" id="IPR006201">
    <property type="entry name" value="Neur_channel"/>
</dbReference>
<evidence type="ECO:0000256" key="16">
    <source>
        <dbReference type="RuleBase" id="RU000687"/>
    </source>
</evidence>
<organism evidence="20 21">
    <name type="scientific">Batillaria attramentaria</name>
    <dbReference type="NCBI Taxonomy" id="370345"/>
    <lineage>
        <taxon>Eukaryota</taxon>
        <taxon>Metazoa</taxon>
        <taxon>Spiralia</taxon>
        <taxon>Lophotrochozoa</taxon>
        <taxon>Mollusca</taxon>
        <taxon>Gastropoda</taxon>
        <taxon>Caenogastropoda</taxon>
        <taxon>Sorbeoconcha</taxon>
        <taxon>Cerithioidea</taxon>
        <taxon>Batillariidae</taxon>
        <taxon>Batillaria</taxon>
    </lineage>
</organism>
<evidence type="ECO:0000256" key="13">
    <source>
        <dbReference type="ARBA" id="ARBA00023257"/>
    </source>
</evidence>
<name>A0ABD0M1Q1_9CAEN</name>
<keyword evidence="12" id="KW-0868">Chloride</keyword>
<keyword evidence="14 16" id="KW-0407">Ion channel</keyword>
<evidence type="ECO:0000256" key="2">
    <source>
        <dbReference type="ARBA" id="ARBA00022475"/>
    </source>
</evidence>
<keyword evidence="4" id="KW-0732">Signal</keyword>
<dbReference type="GO" id="GO:0045211">
    <property type="term" value="C:postsynaptic membrane"/>
    <property type="evidence" value="ECO:0007669"/>
    <property type="project" value="UniProtKB-SubCell"/>
</dbReference>
<dbReference type="GO" id="GO:0034707">
    <property type="term" value="C:chloride channel complex"/>
    <property type="evidence" value="ECO:0007669"/>
    <property type="project" value="UniProtKB-KW"/>
</dbReference>
<feature type="transmembrane region" description="Helical" evidence="16">
    <location>
        <begin position="269"/>
        <end position="293"/>
    </location>
</feature>
<feature type="domain" description="Neurotransmitter-gated ion-channel ligand-binding" evidence="18">
    <location>
        <begin position="5"/>
        <end position="71"/>
    </location>
</feature>
<evidence type="ECO:0000313" key="21">
    <source>
        <dbReference type="Proteomes" id="UP001519460"/>
    </source>
</evidence>
<dbReference type="EMBL" id="JACVVK020000011">
    <property type="protein sequence ID" value="KAK7505254.1"/>
    <property type="molecule type" value="Genomic_DNA"/>
</dbReference>
<keyword evidence="5 16" id="KW-1133">Transmembrane helix</keyword>
<keyword evidence="10" id="KW-0869">Chloride channel</keyword>
<dbReference type="AlphaFoldDB" id="A0ABD0M1Q1"/>
<comment type="caution">
    <text evidence="20">The sequence shown here is derived from an EMBL/GenBank/DDBJ whole genome shotgun (WGS) entry which is preliminary data.</text>
</comment>
<dbReference type="PRINTS" id="PR00253">
    <property type="entry name" value="GABAARECEPTR"/>
</dbReference>
<keyword evidence="1 16" id="KW-0813">Transport</keyword>
<dbReference type="GO" id="GO:0004888">
    <property type="term" value="F:transmembrane signaling receptor activity"/>
    <property type="evidence" value="ECO:0007669"/>
    <property type="project" value="UniProtKB-ARBA"/>
</dbReference>
<dbReference type="Gene3D" id="2.70.170.10">
    <property type="entry name" value="Neurotransmitter-gated ion-channel ligand-binding domain"/>
    <property type="match status" value="1"/>
</dbReference>
<evidence type="ECO:0000256" key="5">
    <source>
        <dbReference type="ARBA" id="ARBA00022989"/>
    </source>
</evidence>
<evidence type="ECO:0000313" key="20">
    <source>
        <dbReference type="EMBL" id="KAK7505254.1"/>
    </source>
</evidence>
<dbReference type="PANTHER" id="PTHR18945">
    <property type="entry name" value="NEUROTRANSMITTER GATED ION CHANNEL"/>
    <property type="match status" value="1"/>
</dbReference>
<comment type="caution">
    <text evidence="16">Lacks conserved residue(s) required for the propagation of feature annotation.</text>
</comment>
<evidence type="ECO:0000256" key="12">
    <source>
        <dbReference type="ARBA" id="ARBA00023214"/>
    </source>
</evidence>
<dbReference type="InterPro" id="IPR006029">
    <property type="entry name" value="Neurotrans-gated_channel_TM"/>
</dbReference>
<dbReference type="InterPro" id="IPR006028">
    <property type="entry name" value="GABAA/Glycine_rcpt"/>
</dbReference>
<evidence type="ECO:0000256" key="7">
    <source>
        <dbReference type="ARBA" id="ARBA00023065"/>
    </source>
</evidence>
<dbReference type="SUPFAM" id="SSF63712">
    <property type="entry name" value="Nicotinic receptor ligand binding domain-like"/>
    <property type="match status" value="2"/>
</dbReference>
<dbReference type="Proteomes" id="UP001519460">
    <property type="component" value="Unassembled WGS sequence"/>
</dbReference>
<evidence type="ECO:0000256" key="9">
    <source>
        <dbReference type="ARBA" id="ARBA00023157"/>
    </source>
</evidence>
<dbReference type="CDD" id="cd19049">
    <property type="entry name" value="LGIC_TM_anion"/>
    <property type="match status" value="1"/>
</dbReference>
<comment type="similarity">
    <text evidence="16">Belongs to the ligand-gated ion channel (TC 1.A.9) family.</text>
</comment>
<keyword evidence="11" id="KW-0325">Glycoprotein</keyword>
<evidence type="ECO:0000256" key="8">
    <source>
        <dbReference type="ARBA" id="ARBA00023136"/>
    </source>
</evidence>
<feature type="region of interest" description="Disordered" evidence="17">
    <location>
        <begin position="76"/>
        <end position="121"/>
    </location>
</feature>
<evidence type="ECO:0000259" key="19">
    <source>
        <dbReference type="Pfam" id="PF02932"/>
    </source>
</evidence>
<feature type="non-terminal residue" evidence="20">
    <location>
        <position position="1"/>
    </location>
</feature>
<dbReference type="GO" id="GO:0005254">
    <property type="term" value="F:chloride channel activity"/>
    <property type="evidence" value="ECO:0007669"/>
    <property type="project" value="UniProtKB-KW"/>
</dbReference>
<evidence type="ECO:0000259" key="18">
    <source>
        <dbReference type="Pfam" id="PF02931"/>
    </source>
</evidence>
<keyword evidence="6" id="KW-0770">Synapse</keyword>
<dbReference type="PRINTS" id="PR00252">
    <property type="entry name" value="NRIONCHANNEL"/>
</dbReference>
<dbReference type="InterPro" id="IPR036734">
    <property type="entry name" value="Neur_chan_lig-bd_sf"/>
</dbReference>
<feature type="domain" description="Neurotransmitter-gated ion-channel transmembrane" evidence="19">
    <location>
        <begin position="276"/>
        <end position="371"/>
    </location>
</feature>
<feature type="compositionally biased region" description="Low complexity" evidence="17">
    <location>
        <begin position="83"/>
        <end position="94"/>
    </location>
</feature>
<dbReference type="PROSITE" id="PS00236">
    <property type="entry name" value="NEUROTR_ION_CHANNEL"/>
    <property type="match status" value="1"/>
</dbReference>
<evidence type="ECO:0000256" key="11">
    <source>
        <dbReference type="ARBA" id="ARBA00023180"/>
    </source>
</evidence>
<dbReference type="Gene3D" id="1.20.58.390">
    <property type="entry name" value="Neurotransmitter-gated ion-channel transmembrane domain"/>
    <property type="match status" value="1"/>
</dbReference>
<keyword evidence="7 16" id="KW-0406">Ion transport</keyword>
<dbReference type="SUPFAM" id="SSF90112">
    <property type="entry name" value="Neurotransmitter-gated ion-channel transmembrane pore"/>
    <property type="match status" value="1"/>
</dbReference>
<evidence type="ECO:0000256" key="6">
    <source>
        <dbReference type="ARBA" id="ARBA00023018"/>
    </source>
</evidence>
<evidence type="ECO:0000256" key="3">
    <source>
        <dbReference type="ARBA" id="ARBA00022692"/>
    </source>
</evidence>
<dbReference type="FunFam" id="1.20.58.390:FF:000067">
    <property type="entry name" value="Glycine receptor subunit alpha-2"/>
    <property type="match status" value="1"/>
</dbReference>
<evidence type="ECO:0000256" key="1">
    <source>
        <dbReference type="ARBA" id="ARBA00022448"/>
    </source>
</evidence>
<dbReference type="InterPro" id="IPR006202">
    <property type="entry name" value="Neur_chan_lig-bd"/>
</dbReference>
<dbReference type="Pfam" id="PF02931">
    <property type="entry name" value="Neur_chan_LBD"/>
    <property type="match status" value="2"/>
</dbReference>
<evidence type="ECO:0000256" key="14">
    <source>
        <dbReference type="ARBA" id="ARBA00023303"/>
    </source>
</evidence>
<protein>
    <submittedName>
        <fullName evidence="20">Uncharacterized protein</fullName>
    </submittedName>
</protein>
<keyword evidence="8 16" id="KW-0472">Membrane</keyword>
<keyword evidence="21" id="KW-1185">Reference proteome</keyword>
<feature type="transmembrane region" description="Helical" evidence="16">
    <location>
        <begin position="394"/>
        <end position="411"/>
    </location>
</feature>
<sequence length="412" mass="47112">DRESTIKALLNSSVYDNRIPPDFEEDYPTDVTIQIFVLSFDTVTESSMDYSVTIFLRVHWEDKRLKWGDANLPSPDRDDCKTAYSSNANAEASSFPPPRTTPSNDTRDGGNGEDDAVPDDSRCEVLERLEVGTKMMEDIWLPDLYFVNDKEAKIHDVTMANRMLHIYRNGTISTSTRISMTLSCDMYLERYPHDEQTCSMFLGSYSYSKDNVEFQWHDTPIIIREGVTLPRFQVSLGQVGDCNFQFNQGSIIMGNYTCIRADFHLVRQFGYYIAQVYVPSVLIVMLSWVSFWIDLDAIPARVSLGLLTVLTMTTQSTGEKSSLPRVSYLKAIDVWMAGCLVFVFAALLEFAYVNVQSRVEKRRSTEVTLNRRRGFIRDLSGVQRARMADKMARAVFPCAFIIFNVTYWIVYA</sequence>
<reference evidence="20 21" key="1">
    <citation type="journal article" date="2023" name="Sci. Data">
        <title>Genome assembly of the Korean intertidal mud-creeper Batillaria attramentaria.</title>
        <authorList>
            <person name="Patra A.K."/>
            <person name="Ho P.T."/>
            <person name="Jun S."/>
            <person name="Lee S.J."/>
            <person name="Kim Y."/>
            <person name="Won Y.J."/>
        </authorList>
    </citation>
    <scope>NUCLEOTIDE SEQUENCE [LARGE SCALE GENOMIC DNA]</scope>
    <source>
        <strain evidence="20">Wonlab-2016</strain>
    </source>
</reference>
<evidence type="ECO:0000256" key="4">
    <source>
        <dbReference type="ARBA" id="ARBA00022729"/>
    </source>
</evidence>
<evidence type="ECO:0000256" key="17">
    <source>
        <dbReference type="SAM" id="MobiDB-lite"/>
    </source>
</evidence>
<feature type="transmembrane region" description="Helical" evidence="16">
    <location>
        <begin position="334"/>
        <end position="355"/>
    </location>
</feature>
<dbReference type="InterPro" id="IPR038050">
    <property type="entry name" value="Neuro_actylchol_rec"/>
</dbReference>
<comment type="subcellular location">
    <subcellularLocation>
        <location evidence="15">Postsynaptic cell membrane</location>
        <topology evidence="15">Multi-pass membrane protein</topology>
    </subcellularLocation>
</comment>
<proteinExistence type="inferred from homology"/>
<gene>
    <name evidence="20" type="ORF">BaRGS_00003416</name>
</gene>